<dbReference type="RefSeq" id="WP_102910837.1">
    <property type="nucleotide sequence ID" value="NZ_POUC01000168.1"/>
</dbReference>
<keyword evidence="2" id="KW-1185">Reference proteome</keyword>
<evidence type="ECO:0000313" key="2">
    <source>
        <dbReference type="Proteomes" id="UP000235943"/>
    </source>
</evidence>
<evidence type="ECO:0000313" key="1">
    <source>
        <dbReference type="EMBL" id="PNG20053.1"/>
    </source>
</evidence>
<dbReference type="OrthoDB" id="4252608at2"/>
<protein>
    <submittedName>
        <fullName evidence="1">Uncharacterized protein</fullName>
    </submittedName>
</protein>
<proteinExistence type="predicted"/>
<dbReference type="Proteomes" id="UP000235943">
    <property type="component" value="Unassembled WGS sequence"/>
</dbReference>
<dbReference type="EMBL" id="POUC01000168">
    <property type="protein sequence ID" value="PNG20053.1"/>
    <property type="molecule type" value="Genomic_DNA"/>
</dbReference>
<gene>
    <name evidence="1" type="ORF">C1J00_22305</name>
</gene>
<name>A0A2N8TM56_9ACTN</name>
<organism evidence="1 2">
    <name type="scientific">Streptomyces cahuitamycinicus</name>
    <dbReference type="NCBI Taxonomy" id="2070367"/>
    <lineage>
        <taxon>Bacteria</taxon>
        <taxon>Bacillati</taxon>
        <taxon>Actinomycetota</taxon>
        <taxon>Actinomycetes</taxon>
        <taxon>Kitasatosporales</taxon>
        <taxon>Streptomycetaceae</taxon>
        <taxon>Streptomyces</taxon>
    </lineage>
</organism>
<comment type="caution">
    <text evidence="1">The sequence shown here is derived from an EMBL/GenBank/DDBJ whole genome shotgun (WGS) entry which is preliminary data.</text>
</comment>
<sequence>MPQPTVRPNIVVLLTELESTPRDDSWVLYRHNGTAFTDAEHDLIGTATPAEITAAKAQRRLQNDWARETHEAEKALVDLVTKYIDRLPEGSLCSNIYATMSDEDYAECDRLARIVAARHGTDYPAEDEDS</sequence>
<dbReference type="AlphaFoldDB" id="A0A2N8TM56"/>
<accession>A0A2N8TM56</accession>
<reference evidence="1 2" key="1">
    <citation type="submission" date="2018-01" db="EMBL/GenBank/DDBJ databases">
        <title>Draft genome sequence of Streptomyces sp. 13K301.</title>
        <authorList>
            <person name="Sahin N."/>
            <person name="Saygin H."/>
            <person name="Ay H."/>
        </authorList>
    </citation>
    <scope>NUCLEOTIDE SEQUENCE [LARGE SCALE GENOMIC DNA]</scope>
    <source>
        <strain evidence="1 2">13K301</strain>
    </source>
</reference>